<comment type="caution">
    <text evidence="2">The sequence shown here is derived from an EMBL/GenBank/DDBJ whole genome shotgun (WGS) entry which is preliminary data.</text>
</comment>
<sequence length="304" mass="35504">MPRRVPNFSKLFYIPVCFCISFVVILLLSDFFLKMLTKSSKSISYMGNSFNPIQRFYTLNFKNGAVIDSFGKIYKFDKKRLEDAFSDQTTSNKKQLTVFVRNGMPYIFIYEVPKYCIPSKVIFLNKNIETVDNFSDILKIVEKNVIEPKFSFKELNTLAFTAYWGDLDEFFVIFTKNSVILFIEGRIVKVLPITDYNKDLNVSISEESLPMVVSKEYLKLAVIQGKNKKNDESMVAKGISLFNLDKNEFPYRTIFFFDATRQNEKSQKIVTLMLKDKNFKLPEIDEDFIAKWKNILKKNNKISL</sequence>
<keyword evidence="1" id="KW-0812">Transmembrane</keyword>
<gene>
    <name evidence="2" type="ORF">M153_3140007399</name>
</gene>
<accession>A0A0R0LY96</accession>
<evidence type="ECO:0000256" key="1">
    <source>
        <dbReference type="SAM" id="Phobius"/>
    </source>
</evidence>
<reference evidence="2 3" key="1">
    <citation type="submission" date="2015-07" db="EMBL/GenBank/DDBJ databases">
        <title>The genome of Pseudoloma neurophilia, a relevant intracellular parasite of the zebrafish.</title>
        <authorList>
            <person name="Ndikumana S."/>
            <person name="Pelin A."/>
            <person name="Sanders J."/>
            <person name="Corradi N."/>
        </authorList>
    </citation>
    <scope>NUCLEOTIDE SEQUENCE [LARGE SCALE GENOMIC DNA]</scope>
    <source>
        <strain evidence="2 3">MK1</strain>
    </source>
</reference>
<feature type="transmembrane region" description="Helical" evidence="1">
    <location>
        <begin position="12"/>
        <end position="33"/>
    </location>
</feature>
<dbReference type="Proteomes" id="UP000051530">
    <property type="component" value="Unassembled WGS sequence"/>
</dbReference>
<keyword evidence="1" id="KW-0472">Membrane</keyword>
<evidence type="ECO:0000313" key="3">
    <source>
        <dbReference type="Proteomes" id="UP000051530"/>
    </source>
</evidence>
<keyword evidence="3" id="KW-1185">Reference proteome</keyword>
<dbReference type="EMBL" id="LGUB01000102">
    <property type="protein sequence ID" value="KRH94281.1"/>
    <property type="molecule type" value="Genomic_DNA"/>
</dbReference>
<keyword evidence="1" id="KW-1133">Transmembrane helix</keyword>
<protein>
    <submittedName>
        <fullName evidence="2">Uncharacterized protein</fullName>
    </submittedName>
</protein>
<dbReference type="VEuPathDB" id="MicrosporidiaDB:M153_3140007399"/>
<evidence type="ECO:0000313" key="2">
    <source>
        <dbReference type="EMBL" id="KRH94281.1"/>
    </source>
</evidence>
<name>A0A0R0LY96_9MICR</name>
<dbReference type="AlphaFoldDB" id="A0A0R0LY96"/>
<organism evidence="2 3">
    <name type="scientific">Pseudoloma neurophilia</name>
    <dbReference type="NCBI Taxonomy" id="146866"/>
    <lineage>
        <taxon>Eukaryota</taxon>
        <taxon>Fungi</taxon>
        <taxon>Fungi incertae sedis</taxon>
        <taxon>Microsporidia</taxon>
        <taxon>Pseudoloma</taxon>
    </lineage>
</organism>
<proteinExistence type="predicted"/>